<feature type="repeat" description="WD" evidence="3">
    <location>
        <begin position="247"/>
        <end position="281"/>
    </location>
</feature>
<dbReference type="PhylomeDB" id="A0A061BCW3"/>
<evidence type="ECO:0000256" key="3">
    <source>
        <dbReference type="PROSITE-ProRule" id="PRU00221"/>
    </source>
</evidence>
<dbReference type="InterPro" id="IPR015943">
    <property type="entry name" value="WD40/YVTN_repeat-like_dom_sf"/>
</dbReference>
<dbReference type="InterPro" id="IPR036322">
    <property type="entry name" value="WD40_repeat_dom_sf"/>
</dbReference>
<dbReference type="Gene3D" id="2.130.10.10">
    <property type="entry name" value="YVTN repeat-like/Quinoprotein amine dehydrogenase"/>
    <property type="match status" value="1"/>
</dbReference>
<evidence type="ECO:0000313" key="4">
    <source>
        <dbReference type="EMBL" id="CDR45710.1"/>
    </source>
</evidence>
<dbReference type="EMBL" id="LK052904">
    <property type="protein sequence ID" value="CDR45710.1"/>
    <property type="molecule type" value="Genomic_DNA"/>
</dbReference>
<keyword evidence="1 3" id="KW-0853">WD repeat</keyword>
<evidence type="ECO:0000256" key="2">
    <source>
        <dbReference type="ARBA" id="ARBA00022737"/>
    </source>
</evidence>
<dbReference type="InterPro" id="IPR001680">
    <property type="entry name" value="WD40_rpt"/>
</dbReference>
<reference evidence="4" key="1">
    <citation type="journal article" date="2014" name="Genome Announc.">
        <title>Genome sequence of the yeast Cyberlindnera fabianii (Hansenula fabianii).</title>
        <authorList>
            <person name="Freel K.C."/>
            <person name="Sarilar V."/>
            <person name="Neuveglise C."/>
            <person name="Devillers H."/>
            <person name="Friedrich A."/>
            <person name="Schacherer J."/>
        </authorList>
    </citation>
    <scope>NUCLEOTIDE SEQUENCE</scope>
    <source>
        <strain evidence="4">YJS4271</strain>
    </source>
</reference>
<dbReference type="AlphaFoldDB" id="A0A061BCW3"/>
<dbReference type="OrthoDB" id="10262475at2759"/>
<evidence type="ECO:0000256" key="1">
    <source>
        <dbReference type="ARBA" id="ARBA00022574"/>
    </source>
</evidence>
<dbReference type="PANTHER" id="PTHR10971">
    <property type="entry name" value="MRNA EXPORT FACTOR AND BUB3"/>
    <property type="match status" value="1"/>
</dbReference>
<accession>A0A061BCW3</accession>
<dbReference type="VEuPathDB" id="FungiDB:BON22_0940"/>
<dbReference type="Pfam" id="PF00400">
    <property type="entry name" value="WD40"/>
    <property type="match status" value="3"/>
</dbReference>
<dbReference type="SMART" id="SM00320">
    <property type="entry name" value="WD40"/>
    <property type="match status" value="5"/>
</dbReference>
<dbReference type="SUPFAM" id="SSF50978">
    <property type="entry name" value="WD40 repeat-like"/>
    <property type="match status" value="1"/>
</dbReference>
<gene>
    <name evidence="4" type="ORF">CYFA0S_19e02102g</name>
</gene>
<keyword evidence="2" id="KW-0677">Repeat</keyword>
<proteinExistence type="predicted"/>
<sequence>MSRIIELPESPRDIVSSVRFSPAYPQLLAGSWDGSVTLYSTSTESLESPRPPLARVQCDSPVTSVCWGQGGRKAFISSTSGAISEIDMENRSLNDIGHKHELGVQSLVSLGSTSSSLLVSGSWDRSIQYIDSRTGSTTQTVTNLPGKIFAMDSTPNGDKLVVAMSNRLVHVYDVRNSLEPLQIRESGLKYQTKDLKCMPNGEGYAQSSIEGRVAIEYFDPSETSQSRKYAFKCHRLAASDMDLVSPVNSLTFHSSYGTLFTAGADGHVCLWDHQSKKRLRQYSKLDQSVVSLDFDDKDGQAIIAIATSDDSFKTAPSIDSASSPMRSKIFIRALAENEGAPRVKNH</sequence>
<name>A0A061BCW3_CYBFA</name>
<dbReference type="PROSITE" id="PS50082">
    <property type="entry name" value="WD_REPEATS_2"/>
    <property type="match status" value="1"/>
</dbReference>
<organism evidence="4">
    <name type="scientific">Cyberlindnera fabianii</name>
    <name type="common">Yeast</name>
    <name type="synonym">Hansenula fabianii</name>
    <dbReference type="NCBI Taxonomy" id="36022"/>
    <lineage>
        <taxon>Eukaryota</taxon>
        <taxon>Fungi</taxon>
        <taxon>Dikarya</taxon>
        <taxon>Ascomycota</taxon>
        <taxon>Saccharomycotina</taxon>
        <taxon>Saccharomycetes</taxon>
        <taxon>Phaffomycetales</taxon>
        <taxon>Phaffomycetaceae</taxon>
        <taxon>Cyberlindnera</taxon>
    </lineage>
</organism>
<protein>
    <submittedName>
        <fullName evidence="4">CYFA0S19e02102g1_1</fullName>
    </submittedName>
</protein>